<dbReference type="EMBL" id="JAGGJU010000017">
    <property type="protein sequence ID" value="MBP1853371.1"/>
    <property type="molecule type" value="Genomic_DNA"/>
</dbReference>
<evidence type="ECO:0000313" key="2">
    <source>
        <dbReference type="Proteomes" id="UP000759443"/>
    </source>
</evidence>
<comment type="caution">
    <text evidence="1">The sequence shown here is derived from an EMBL/GenBank/DDBJ whole genome shotgun (WGS) entry which is preliminary data.</text>
</comment>
<organism evidence="1 2">
    <name type="scientific">Rhizobium halophytocola</name>
    <dbReference type="NCBI Taxonomy" id="735519"/>
    <lineage>
        <taxon>Bacteria</taxon>
        <taxon>Pseudomonadati</taxon>
        <taxon>Pseudomonadota</taxon>
        <taxon>Alphaproteobacteria</taxon>
        <taxon>Hyphomicrobiales</taxon>
        <taxon>Rhizobiaceae</taxon>
        <taxon>Rhizobium/Agrobacterium group</taxon>
        <taxon>Rhizobium</taxon>
    </lineage>
</organism>
<reference evidence="1 2" key="1">
    <citation type="submission" date="2021-03" db="EMBL/GenBank/DDBJ databases">
        <title>Genomic Encyclopedia of Type Strains, Phase IV (KMG-IV): sequencing the most valuable type-strain genomes for metagenomic binning, comparative biology and taxonomic classification.</title>
        <authorList>
            <person name="Goeker M."/>
        </authorList>
    </citation>
    <scope>NUCLEOTIDE SEQUENCE [LARGE SCALE GENOMIC DNA]</scope>
    <source>
        <strain evidence="1 2">DSM 21600</strain>
    </source>
</reference>
<name>A0ABS4E629_9HYPH</name>
<dbReference type="Proteomes" id="UP000759443">
    <property type="component" value="Unassembled WGS sequence"/>
</dbReference>
<dbReference type="RefSeq" id="WP_209949138.1">
    <property type="nucleotide sequence ID" value="NZ_JAGGJU010000017.1"/>
</dbReference>
<protein>
    <submittedName>
        <fullName evidence="1">Uncharacterized protein</fullName>
    </submittedName>
</protein>
<proteinExistence type="predicted"/>
<gene>
    <name evidence="1" type="ORF">J2Z17_004832</name>
</gene>
<sequence length="128" mass="14377">MVSTKAVSSTVRAGTPLSEAEQASLVKLLKLNLHCPPAVLRHLEKCRFDETAATMPNQRADRYTAWKVKQWTSHGEGATVHGLDDFLKRIDDEPARRISQQVFSGDRGEVVYIFRNELGEVFSCFVTL</sequence>
<accession>A0ABS4E629</accession>
<evidence type="ECO:0000313" key="1">
    <source>
        <dbReference type="EMBL" id="MBP1853371.1"/>
    </source>
</evidence>
<keyword evidence="2" id="KW-1185">Reference proteome</keyword>